<evidence type="ECO:0000259" key="11">
    <source>
        <dbReference type="PROSITE" id="PS50111"/>
    </source>
</evidence>
<keyword evidence="14" id="KW-1185">Reference proteome</keyword>
<evidence type="ECO:0000256" key="10">
    <source>
        <dbReference type="SAM" id="Phobius"/>
    </source>
</evidence>
<accession>A0A431W9Y4</accession>
<comment type="subcellular location">
    <subcellularLocation>
        <location evidence="1">Cell membrane</location>
        <topology evidence="1">Multi-pass membrane protein</topology>
    </subcellularLocation>
</comment>
<dbReference type="GO" id="GO:0007165">
    <property type="term" value="P:signal transduction"/>
    <property type="evidence" value="ECO:0007669"/>
    <property type="project" value="UniProtKB-KW"/>
</dbReference>
<dbReference type="InterPro" id="IPR004090">
    <property type="entry name" value="Chemotax_Me-accpt_rcpt"/>
</dbReference>
<evidence type="ECO:0000259" key="12">
    <source>
        <dbReference type="PROSITE" id="PS50885"/>
    </source>
</evidence>
<dbReference type="CDD" id="cd06225">
    <property type="entry name" value="HAMP"/>
    <property type="match status" value="1"/>
</dbReference>
<dbReference type="SUPFAM" id="SSF103190">
    <property type="entry name" value="Sensory domain-like"/>
    <property type="match status" value="1"/>
</dbReference>
<comment type="similarity">
    <text evidence="7">Belongs to the methyl-accepting chemotaxis (MCP) protein family.</text>
</comment>
<dbReference type="Pfam" id="PF17202">
    <property type="entry name" value="sCache_3_3"/>
    <property type="match status" value="1"/>
</dbReference>
<dbReference type="GO" id="GO:0006935">
    <property type="term" value="P:chemotaxis"/>
    <property type="evidence" value="ECO:0007669"/>
    <property type="project" value="InterPro"/>
</dbReference>
<evidence type="ECO:0000313" key="14">
    <source>
        <dbReference type="Proteomes" id="UP000271374"/>
    </source>
</evidence>
<dbReference type="EMBL" id="RXNT01000006">
    <property type="protein sequence ID" value="RTR32286.1"/>
    <property type="molecule type" value="Genomic_DNA"/>
</dbReference>
<dbReference type="SMART" id="SM00304">
    <property type="entry name" value="HAMP"/>
    <property type="match status" value="1"/>
</dbReference>
<dbReference type="PROSITE" id="PS50885">
    <property type="entry name" value="HAMP"/>
    <property type="match status" value="1"/>
</dbReference>
<dbReference type="GO" id="GO:0005886">
    <property type="term" value="C:plasma membrane"/>
    <property type="evidence" value="ECO:0007669"/>
    <property type="project" value="UniProtKB-SubCell"/>
</dbReference>
<keyword evidence="4 10" id="KW-1133">Transmembrane helix</keyword>
<evidence type="ECO:0000256" key="3">
    <source>
        <dbReference type="ARBA" id="ARBA00022692"/>
    </source>
</evidence>
<sequence>MKRRKWSFKLGQKINLIVLGIILFLSVVVGFVVVEQVTDGIKKFATEKAKGDLNLGKSYLDAKYPGNWEIKGGDLYKGSEKITDNFELVDELGEKTGDTITIFHGDTRVATNVMIDGKRAVGTQVSEEVAQVVLNDHKDFFGEANVVGNKYMSGYTPIIDKTGEVIGIFYVGAPQSIIDDTIASFMKIFIIVLVIVIILSLAISYWFTRGLTKRLSSISNAMNDAKEGDFTKEVIDTKGDELSQLAESYNSMKENLKNMIQKVIETSDQLVASSQELTLGAEQTAKATEQITLSIQEVVEGADKQANSLGDTARAMEEVTVGIYNLAESSSVIAESAQNTRDHAKQGGIMVGDTVQQMGAIHQSVNDSSTAIQLLDERSKQIGNITNTISDIANQTNLLALNAAIEAARAGEHGRGFAVVAEEVQKLAVQSQESSTQISELINAIKKDMIDTYQSMEQVKVNVNKGIGIVEKTEENFVGIMKAMEAMEIQVSEAAATSEQMSASAEEVSATVNGIAEITKQSTAHTQTVSAATEEQLASMEEVLASANSLASMADELQKSVGKFKI</sequence>
<dbReference type="PROSITE" id="PS50111">
    <property type="entry name" value="CHEMOTAXIS_TRANSDUC_2"/>
    <property type="match status" value="1"/>
</dbReference>
<evidence type="ECO:0000256" key="2">
    <source>
        <dbReference type="ARBA" id="ARBA00022475"/>
    </source>
</evidence>
<evidence type="ECO:0000256" key="1">
    <source>
        <dbReference type="ARBA" id="ARBA00004651"/>
    </source>
</evidence>
<keyword evidence="2" id="KW-1003">Cell membrane</keyword>
<keyword evidence="6 8" id="KW-0807">Transducer</keyword>
<dbReference type="RefSeq" id="WP_126408357.1">
    <property type="nucleotide sequence ID" value="NZ_RXNT01000006.1"/>
</dbReference>
<dbReference type="InterPro" id="IPR033463">
    <property type="entry name" value="sCache_3"/>
</dbReference>
<evidence type="ECO:0000256" key="5">
    <source>
        <dbReference type="ARBA" id="ARBA00023136"/>
    </source>
</evidence>
<dbReference type="CDD" id="cd11386">
    <property type="entry name" value="MCP_signal"/>
    <property type="match status" value="1"/>
</dbReference>
<dbReference type="Pfam" id="PF00672">
    <property type="entry name" value="HAMP"/>
    <property type="match status" value="1"/>
</dbReference>
<feature type="coiled-coil region" evidence="9">
    <location>
        <begin position="242"/>
        <end position="269"/>
    </location>
</feature>
<keyword evidence="5 10" id="KW-0472">Membrane</keyword>
<dbReference type="PRINTS" id="PR00260">
    <property type="entry name" value="CHEMTRNSDUCR"/>
</dbReference>
<dbReference type="Gene3D" id="1.10.287.950">
    <property type="entry name" value="Methyl-accepting chemotaxis protein"/>
    <property type="match status" value="1"/>
</dbReference>
<dbReference type="Pfam" id="PF00015">
    <property type="entry name" value="MCPsignal"/>
    <property type="match status" value="1"/>
</dbReference>
<evidence type="ECO:0000256" key="9">
    <source>
        <dbReference type="SAM" id="Coils"/>
    </source>
</evidence>
<feature type="domain" description="Methyl-accepting transducer" evidence="11">
    <location>
        <begin position="280"/>
        <end position="516"/>
    </location>
</feature>
<dbReference type="InterPro" id="IPR029151">
    <property type="entry name" value="Sensor-like_sf"/>
</dbReference>
<name>A0A431W9Y4_9BACI</name>
<dbReference type="OrthoDB" id="9814363at2"/>
<evidence type="ECO:0000256" key="4">
    <source>
        <dbReference type="ARBA" id="ARBA00022989"/>
    </source>
</evidence>
<protein>
    <submittedName>
        <fullName evidence="13">Methyl-accepting chemotaxis protein</fullName>
    </submittedName>
</protein>
<gene>
    <name evidence="13" type="ORF">EKG37_08945</name>
</gene>
<dbReference type="PANTHER" id="PTHR32089:SF112">
    <property type="entry name" value="LYSOZYME-LIKE PROTEIN-RELATED"/>
    <property type="match status" value="1"/>
</dbReference>
<comment type="caution">
    <text evidence="13">The sequence shown here is derived from an EMBL/GenBank/DDBJ whole genome shotgun (WGS) entry which is preliminary data.</text>
</comment>
<dbReference type="SMART" id="SM00283">
    <property type="entry name" value="MA"/>
    <property type="match status" value="1"/>
</dbReference>
<evidence type="ECO:0000313" key="13">
    <source>
        <dbReference type="EMBL" id="RTR32286.1"/>
    </source>
</evidence>
<reference evidence="13 14" key="1">
    <citation type="submission" date="2018-12" db="EMBL/GenBank/DDBJ databases">
        <title>Bacillus yapensis draft genome sequence.</title>
        <authorList>
            <person name="Yu L."/>
            <person name="Xu X."/>
            <person name="Tang X."/>
        </authorList>
    </citation>
    <scope>NUCLEOTIDE SEQUENCE [LARGE SCALE GENOMIC DNA]</scope>
    <source>
        <strain evidence="13 14">XXST-01</strain>
    </source>
</reference>
<dbReference type="Proteomes" id="UP000271374">
    <property type="component" value="Unassembled WGS sequence"/>
</dbReference>
<dbReference type="InterPro" id="IPR003660">
    <property type="entry name" value="HAMP_dom"/>
</dbReference>
<dbReference type="SUPFAM" id="SSF58104">
    <property type="entry name" value="Methyl-accepting chemotaxis protein (MCP) signaling domain"/>
    <property type="match status" value="1"/>
</dbReference>
<evidence type="ECO:0000256" key="8">
    <source>
        <dbReference type="PROSITE-ProRule" id="PRU00284"/>
    </source>
</evidence>
<evidence type="ECO:0000256" key="6">
    <source>
        <dbReference type="ARBA" id="ARBA00023224"/>
    </source>
</evidence>
<dbReference type="Gene3D" id="6.10.340.10">
    <property type="match status" value="1"/>
</dbReference>
<proteinExistence type="inferred from homology"/>
<feature type="domain" description="HAMP" evidence="12">
    <location>
        <begin position="209"/>
        <end position="261"/>
    </location>
</feature>
<dbReference type="InterPro" id="IPR004089">
    <property type="entry name" value="MCPsignal_dom"/>
</dbReference>
<dbReference type="GO" id="GO:0004888">
    <property type="term" value="F:transmembrane signaling receptor activity"/>
    <property type="evidence" value="ECO:0007669"/>
    <property type="project" value="InterPro"/>
</dbReference>
<feature type="transmembrane region" description="Helical" evidence="10">
    <location>
        <begin position="185"/>
        <end position="207"/>
    </location>
</feature>
<evidence type="ECO:0000256" key="7">
    <source>
        <dbReference type="ARBA" id="ARBA00029447"/>
    </source>
</evidence>
<keyword evidence="9" id="KW-0175">Coiled coil</keyword>
<organism evidence="13 14">
    <name type="scientific">Bacillus yapensis</name>
    <dbReference type="NCBI Taxonomy" id="2492960"/>
    <lineage>
        <taxon>Bacteria</taxon>
        <taxon>Bacillati</taxon>
        <taxon>Bacillota</taxon>
        <taxon>Bacilli</taxon>
        <taxon>Bacillales</taxon>
        <taxon>Bacillaceae</taxon>
        <taxon>Bacillus</taxon>
    </lineage>
</organism>
<keyword evidence="3 10" id="KW-0812">Transmembrane</keyword>
<dbReference type="AlphaFoldDB" id="A0A431W9Y4"/>
<dbReference type="PANTHER" id="PTHR32089">
    <property type="entry name" value="METHYL-ACCEPTING CHEMOTAXIS PROTEIN MCPB"/>
    <property type="match status" value="1"/>
</dbReference>